<sequence>MSPLGSSGEQPAAKKMARMSGSNGVFGIADLEGTDSHSIPELSDVNFCVLKSDVLGHTAVGPNKPIVNGKLA</sequence>
<dbReference type="Proteomes" id="UP000321083">
    <property type="component" value="Unassembled WGS sequence"/>
</dbReference>
<accession>A0A5C6M446</accession>
<reference evidence="1 2" key="2">
    <citation type="submission" date="2019-08" db="EMBL/GenBank/DDBJ databases">
        <authorList>
            <person name="Henke P."/>
        </authorList>
    </citation>
    <scope>NUCLEOTIDE SEQUENCE [LARGE SCALE GENOMIC DNA]</scope>
    <source>
        <strain evidence="1">Phe10_nw2017</strain>
    </source>
</reference>
<keyword evidence="2" id="KW-1185">Reference proteome</keyword>
<proteinExistence type="predicted"/>
<gene>
    <name evidence="1" type="ORF">E3A20_28450</name>
</gene>
<organism evidence="1 2">
    <name type="scientific">Planctomyces bekefii</name>
    <dbReference type="NCBI Taxonomy" id="1653850"/>
    <lineage>
        <taxon>Bacteria</taxon>
        <taxon>Pseudomonadati</taxon>
        <taxon>Planctomycetota</taxon>
        <taxon>Planctomycetia</taxon>
        <taxon>Planctomycetales</taxon>
        <taxon>Planctomycetaceae</taxon>
        <taxon>Planctomyces</taxon>
    </lineage>
</organism>
<dbReference type="AlphaFoldDB" id="A0A5C6M446"/>
<comment type="caution">
    <text evidence="1">The sequence shown here is derived from an EMBL/GenBank/DDBJ whole genome shotgun (WGS) entry which is preliminary data.</text>
</comment>
<dbReference type="EMBL" id="SRHE01000886">
    <property type="protein sequence ID" value="TWW08024.1"/>
    <property type="molecule type" value="Genomic_DNA"/>
</dbReference>
<evidence type="ECO:0000313" key="1">
    <source>
        <dbReference type="EMBL" id="TWW08024.1"/>
    </source>
</evidence>
<protein>
    <submittedName>
        <fullName evidence="1">Uncharacterized protein</fullName>
    </submittedName>
</protein>
<name>A0A5C6M446_9PLAN</name>
<reference evidence="1 2" key="1">
    <citation type="submission" date="2019-08" db="EMBL/GenBank/DDBJ databases">
        <title>100 year-old enigma solved: identification of Planctomyces bekefii, the type genus and species of the phylum Planctomycetes.</title>
        <authorList>
            <person name="Svetlana D.N."/>
            <person name="Overmann J."/>
        </authorList>
    </citation>
    <scope>NUCLEOTIDE SEQUENCE [LARGE SCALE GENOMIC DNA]</scope>
    <source>
        <strain evidence="1">Phe10_nw2017</strain>
    </source>
</reference>
<evidence type="ECO:0000313" key="2">
    <source>
        <dbReference type="Proteomes" id="UP000321083"/>
    </source>
</evidence>